<name>A0A7J6LCB4_PERCH</name>
<reference evidence="2 3" key="1">
    <citation type="submission" date="2020-04" db="EMBL/GenBank/DDBJ databases">
        <title>Perkinsus chesapeaki whole genome sequence.</title>
        <authorList>
            <person name="Bogema D.R."/>
        </authorList>
    </citation>
    <scope>NUCLEOTIDE SEQUENCE [LARGE SCALE GENOMIC DNA]</scope>
    <source>
        <strain evidence="2">ATCC PRA-425</strain>
    </source>
</reference>
<dbReference type="AlphaFoldDB" id="A0A7J6LCB4"/>
<evidence type="ECO:0000313" key="2">
    <source>
        <dbReference type="EMBL" id="KAF4656826.1"/>
    </source>
</evidence>
<sequence length="233" mass="26004">MDSREYLTHLRMLQKKLNTFRDQLLRMDLLSITRVSGAGFDIDGEGGAPQQTEPSTLQKQAYWEALLQKMSNLITTLKQIQSAMHRDFYLLGVAPGTHIYMSPAAVPEMLKLPERAEYKVGLTGDTTNVGSKVGKRKARDTETAQGDGEAPEIKRQKMERKIDLYNRAMDKVLSNTIDAVEESSVPLRPAVPSAGKSEPEEGEVAVKGRGVRVEDVVKMLTTMTSAERQKHMR</sequence>
<keyword evidence="3" id="KW-1185">Reference proteome</keyword>
<dbReference type="EMBL" id="JAAPAO010000575">
    <property type="protein sequence ID" value="KAF4656826.1"/>
    <property type="molecule type" value="Genomic_DNA"/>
</dbReference>
<evidence type="ECO:0000313" key="3">
    <source>
        <dbReference type="Proteomes" id="UP000591131"/>
    </source>
</evidence>
<proteinExistence type="predicted"/>
<accession>A0A7J6LCB4</accession>
<evidence type="ECO:0000256" key="1">
    <source>
        <dbReference type="SAM" id="MobiDB-lite"/>
    </source>
</evidence>
<organism evidence="2 3">
    <name type="scientific">Perkinsus chesapeaki</name>
    <name type="common">Clam parasite</name>
    <name type="synonym">Perkinsus andrewsi</name>
    <dbReference type="NCBI Taxonomy" id="330153"/>
    <lineage>
        <taxon>Eukaryota</taxon>
        <taxon>Sar</taxon>
        <taxon>Alveolata</taxon>
        <taxon>Perkinsozoa</taxon>
        <taxon>Perkinsea</taxon>
        <taxon>Perkinsida</taxon>
        <taxon>Perkinsidae</taxon>
        <taxon>Perkinsus</taxon>
    </lineage>
</organism>
<gene>
    <name evidence="2" type="ORF">FOL47_008731</name>
</gene>
<comment type="caution">
    <text evidence="2">The sequence shown here is derived from an EMBL/GenBank/DDBJ whole genome shotgun (WGS) entry which is preliminary data.</text>
</comment>
<dbReference type="Proteomes" id="UP000591131">
    <property type="component" value="Unassembled WGS sequence"/>
</dbReference>
<protein>
    <submittedName>
        <fullName evidence="2">Uncharacterized protein</fullName>
    </submittedName>
</protein>
<dbReference type="OrthoDB" id="422375at2759"/>
<feature type="region of interest" description="Disordered" evidence="1">
    <location>
        <begin position="129"/>
        <end position="150"/>
    </location>
</feature>